<sequence length="167" mass="18308" precursor="true">MKSVIKMNSRLHQIILFVLVLSLVLMPVASAHSVFMDVVEKSDSNIKVKAYYGGDDPMKNAEVTVYIIDESGETLYIEDASTDTDGFYSFSPEEDQDQYRVVASDFGHKAEKEIDLSSTSSIQSSSGTSSNLPLPVSIVAGFGYLAGIAGVAMMISARRMKKKYEEK</sequence>
<gene>
    <name evidence="2" type="ordered locus">Mmah_1664</name>
</gene>
<dbReference type="AlphaFoldDB" id="D5E7M2"/>
<evidence type="ECO:0008006" key="4">
    <source>
        <dbReference type="Google" id="ProtNLM"/>
    </source>
</evidence>
<protein>
    <recommendedName>
        <fullName evidence="4">Nickel transport protein</fullName>
    </recommendedName>
</protein>
<dbReference type="STRING" id="547558.Mmah_1664"/>
<dbReference type="EMBL" id="CP001994">
    <property type="protein sequence ID" value="ADE37160.1"/>
    <property type="molecule type" value="Genomic_DNA"/>
</dbReference>
<feature type="transmembrane region" description="Helical" evidence="1">
    <location>
        <begin position="134"/>
        <end position="157"/>
    </location>
</feature>
<accession>D5E7M2</accession>
<name>D5E7M2_METMS</name>
<keyword evidence="3" id="KW-1185">Reference proteome</keyword>
<organism evidence="2 3">
    <name type="scientific">Methanohalophilus mahii (strain ATCC 35705 / DSM 5219 / SLP)</name>
    <dbReference type="NCBI Taxonomy" id="547558"/>
    <lineage>
        <taxon>Archaea</taxon>
        <taxon>Methanobacteriati</taxon>
        <taxon>Methanobacteriota</taxon>
        <taxon>Stenosarchaea group</taxon>
        <taxon>Methanomicrobia</taxon>
        <taxon>Methanosarcinales</taxon>
        <taxon>Methanosarcinaceae</taxon>
        <taxon>Methanohalophilus</taxon>
    </lineage>
</organism>
<evidence type="ECO:0000313" key="2">
    <source>
        <dbReference type="EMBL" id="ADE37160.1"/>
    </source>
</evidence>
<proteinExistence type="predicted"/>
<dbReference type="KEGG" id="mmh:Mmah_1664"/>
<evidence type="ECO:0000313" key="3">
    <source>
        <dbReference type="Proteomes" id="UP000001059"/>
    </source>
</evidence>
<dbReference type="HOGENOM" id="CLU_135435_0_0_2"/>
<reference evidence="2 3" key="1">
    <citation type="submission" date="2010-03" db="EMBL/GenBank/DDBJ databases">
        <title>The complete genome of Methanohalophilus mahii DSM 5219.</title>
        <authorList>
            <consortium name="US DOE Joint Genome Institute (JGI-PGF)"/>
            <person name="Lucas S."/>
            <person name="Copeland A."/>
            <person name="Lapidus A."/>
            <person name="Glavina del Rio T."/>
            <person name="Dalin E."/>
            <person name="Tice H."/>
            <person name="Bruce D."/>
            <person name="Goodwin L."/>
            <person name="Pitluck S."/>
            <person name="Kyrpides N."/>
            <person name="Mavromatis K."/>
            <person name="Ivanova N."/>
            <person name="Lykidis A."/>
            <person name="Saunders E."/>
            <person name="Brettin T."/>
            <person name="Detter J.C."/>
            <person name="Han C."/>
            <person name="Land M."/>
            <person name="Hauser L."/>
            <person name="Markowitz V."/>
            <person name="Cheng J.-F."/>
            <person name="Hugenholtz P."/>
            <person name="Woyke T."/>
            <person name="Wu D."/>
            <person name="Spring S."/>
            <person name="Schneider S."/>
            <person name="Schroeder M."/>
            <person name="Klenk H.-P."/>
            <person name="Eisen J.A."/>
        </authorList>
    </citation>
    <scope>NUCLEOTIDE SEQUENCE [LARGE SCALE GENOMIC DNA]</scope>
    <source>
        <strain evidence="3">ATCC 35705 / DSM 5219 / SLP</strain>
    </source>
</reference>
<keyword evidence="1" id="KW-0812">Transmembrane</keyword>
<keyword evidence="1" id="KW-0472">Membrane</keyword>
<keyword evidence="1" id="KW-1133">Transmembrane helix</keyword>
<evidence type="ECO:0000256" key="1">
    <source>
        <dbReference type="SAM" id="Phobius"/>
    </source>
</evidence>
<dbReference type="Proteomes" id="UP000001059">
    <property type="component" value="Chromosome"/>
</dbReference>